<evidence type="ECO:0000256" key="1">
    <source>
        <dbReference type="ARBA" id="ARBA00004141"/>
    </source>
</evidence>
<evidence type="ECO:0000256" key="2">
    <source>
        <dbReference type="ARBA" id="ARBA00010581"/>
    </source>
</evidence>
<dbReference type="GO" id="GO:0005886">
    <property type="term" value="C:plasma membrane"/>
    <property type="evidence" value="ECO:0007669"/>
    <property type="project" value="UniProtKB-SubCell"/>
</dbReference>
<name>A0A849CCX5_9NOCA</name>
<comment type="similarity">
    <text evidence="2 8">Belongs to the cytochrome c oxidase subunit 3 family.</text>
</comment>
<evidence type="ECO:0000256" key="6">
    <source>
        <dbReference type="ARBA" id="ARBA00031400"/>
    </source>
</evidence>
<dbReference type="Proteomes" id="UP000586827">
    <property type="component" value="Unassembled WGS sequence"/>
</dbReference>
<comment type="subcellular location">
    <subcellularLocation>
        <location evidence="8">Cell membrane</location>
        <topology evidence="8">Multi-pass membrane protein</topology>
    </subcellularLocation>
    <subcellularLocation>
        <location evidence="1">Membrane</location>
        <topology evidence="1">Multi-pass membrane protein</topology>
    </subcellularLocation>
</comment>
<feature type="transmembrane region" description="Helical" evidence="9">
    <location>
        <begin position="146"/>
        <end position="168"/>
    </location>
</feature>
<dbReference type="PANTHER" id="PTHR11403:SF6">
    <property type="entry name" value="NITRIC OXIDE REDUCTASE SUBUNIT E"/>
    <property type="match status" value="1"/>
</dbReference>
<accession>A0A849CCX5</accession>
<comment type="catalytic activity">
    <reaction evidence="7">
        <text>4 Fe(II)-[cytochrome c] + O2 + 8 H(+)(in) = 4 Fe(III)-[cytochrome c] + 2 H2O + 4 H(+)(out)</text>
        <dbReference type="Rhea" id="RHEA:11436"/>
        <dbReference type="Rhea" id="RHEA-COMP:10350"/>
        <dbReference type="Rhea" id="RHEA-COMP:14399"/>
        <dbReference type="ChEBI" id="CHEBI:15377"/>
        <dbReference type="ChEBI" id="CHEBI:15378"/>
        <dbReference type="ChEBI" id="CHEBI:15379"/>
        <dbReference type="ChEBI" id="CHEBI:29033"/>
        <dbReference type="ChEBI" id="CHEBI:29034"/>
        <dbReference type="EC" id="7.1.1.9"/>
    </reaction>
</comment>
<sequence>MSTSIGSEASLVEAAGSAVAAEERERGREIPGGWEIWLFVLGEMTIFVIMFATYAHARSDDPAAFAAAQEHVSKNIGAINTLVLLTSSLFVVLALAALRFGERQLTFRLLYGAMACGVLFMVIKSIEWTIEIRSGLTFGSSAFGSYYYMMCALHLGHVVVGLIALFAIVTHLRRRPEPNWQLVDSAAIYWHMVDLLWIVLFPLLYLVR</sequence>
<evidence type="ECO:0000256" key="5">
    <source>
        <dbReference type="ARBA" id="ARBA00023136"/>
    </source>
</evidence>
<feature type="transmembrane region" description="Helical" evidence="9">
    <location>
        <begin position="105"/>
        <end position="126"/>
    </location>
</feature>
<evidence type="ECO:0000313" key="12">
    <source>
        <dbReference type="Proteomes" id="UP000586827"/>
    </source>
</evidence>
<evidence type="ECO:0000259" key="10">
    <source>
        <dbReference type="PROSITE" id="PS50253"/>
    </source>
</evidence>
<dbReference type="GO" id="GO:0019646">
    <property type="term" value="P:aerobic electron transport chain"/>
    <property type="evidence" value="ECO:0007669"/>
    <property type="project" value="InterPro"/>
</dbReference>
<evidence type="ECO:0000313" key="11">
    <source>
        <dbReference type="EMBL" id="NNH70891.1"/>
    </source>
</evidence>
<reference evidence="11 12" key="1">
    <citation type="submission" date="2020-05" db="EMBL/GenBank/DDBJ databases">
        <title>MicrobeNet Type strains.</title>
        <authorList>
            <person name="Nicholson A.C."/>
        </authorList>
    </citation>
    <scope>NUCLEOTIDE SEQUENCE [LARGE SCALE GENOMIC DNA]</scope>
    <source>
        <strain evidence="11 12">JCM 3224</strain>
    </source>
</reference>
<protein>
    <recommendedName>
        <fullName evidence="6">Cytochrome aa3 subunit 3</fullName>
    </recommendedName>
</protein>
<feature type="transmembrane region" description="Helical" evidence="9">
    <location>
        <begin position="188"/>
        <end position="207"/>
    </location>
</feature>
<dbReference type="InterPro" id="IPR035973">
    <property type="entry name" value="Cyt_c_oxidase_su3-like_sf"/>
</dbReference>
<proteinExistence type="inferred from homology"/>
<keyword evidence="12" id="KW-1185">Reference proteome</keyword>
<dbReference type="PANTHER" id="PTHR11403">
    <property type="entry name" value="CYTOCHROME C OXIDASE SUBUNIT III"/>
    <property type="match status" value="1"/>
</dbReference>
<dbReference type="InterPro" id="IPR000298">
    <property type="entry name" value="Cyt_c_oxidase-like_su3"/>
</dbReference>
<dbReference type="AlphaFoldDB" id="A0A849CCX5"/>
<feature type="transmembrane region" description="Helical" evidence="9">
    <location>
        <begin position="36"/>
        <end position="57"/>
    </location>
</feature>
<dbReference type="Gene3D" id="1.20.120.80">
    <property type="entry name" value="Cytochrome c oxidase, subunit III, four-helix bundle"/>
    <property type="match status" value="1"/>
</dbReference>
<evidence type="ECO:0000256" key="3">
    <source>
        <dbReference type="ARBA" id="ARBA00022692"/>
    </source>
</evidence>
<dbReference type="EMBL" id="JABELX010000004">
    <property type="protein sequence ID" value="NNH70891.1"/>
    <property type="molecule type" value="Genomic_DNA"/>
</dbReference>
<gene>
    <name evidence="11" type="ORF">HLB23_13630</name>
</gene>
<comment type="caution">
    <text evidence="11">The sequence shown here is derived from an EMBL/GenBank/DDBJ whole genome shotgun (WGS) entry which is preliminary data.</text>
</comment>
<feature type="domain" description="Heme-copper oxidase subunit III family profile" evidence="10">
    <location>
        <begin position="36"/>
        <end position="208"/>
    </location>
</feature>
<dbReference type="PROSITE" id="PS50253">
    <property type="entry name" value="COX3"/>
    <property type="match status" value="1"/>
</dbReference>
<dbReference type="GO" id="GO:0004129">
    <property type="term" value="F:cytochrome-c oxidase activity"/>
    <property type="evidence" value="ECO:0007669"/>
    <property type="project" value="UniProtKB-EC"/>
</dbReference>
<dbReference type="Pfam" id="PF00510">
    <property type="entry name" value="COX3"/>
    <property type="match status" value="1"/>
</dbReference>
<evidence type="ECO:0000256" key="8">
    <source>
        <dbReference type="RuleBase" id="RU003376"/>
    </source>
</evidence>
<evidence type="ECO:0000256" key="9">
    <source>
        <dbReference type="SAM" id="Phobius"/>
    </source>
</evidence>
<dbReference type="InterPro" id="IPR024791">
    <property type="entry name" value="Cyt_c/ubiquinol_Oxase_su3"/>
</dbReference>
<dbReference type="RefSeq" id="WP_084521609.1">
    <property type="nucleotide sequence ID" value="NZ_JABELX010000004.1"/>
</dbReference>
<organism evidence="11 12">
    <name type="scientific">Nocardia uniformis</name>
    <dbReference type="NCBI Taxonomy" id="53432"/>
    <lineage>
        <taxon>Bacteria</taxon>
        <taxon>Bacillati</taxon>
        <taxon>Actinomycetota</taxon>
        <taxon>Actinomycetes</taxon>
        <taxon>Mycobacteriales</taxon>
        <taxon>Nocardiaceae</taxon>
        <taxon>Nocardia</taxon>
    </lineage>
</organism>
<keyword evidence="4 9" id="KW-1133">Transmembrane helix</keyword>
<keyword evidence="5 9" id="KW-0472">Membrane</keyword>
<keyword evidence="3 8" id="KW-0812">Transmembrane</keyword>
<dbReference type="InterPro" id="IPR013833">
    <property type="entry name" value="Cyt_c_oxidase_su3_a-hlx"/>
</dbReference>
<evidence type="ECO:0000256" key="4">
    <source>
        <dbReference type="ARBA" id="ARBA00022989"/>
    </source>
</evidence>
<feature type="transmembrane region" description="Helical" evidence="9">
    <location>
        <begin position="77"/>
        <end position="98"/>
    </location>
</feature>
<evidence type="ECO:0000256" key="7">
    <source>
        <dbReference type="ARBA" id="ARBA00047816"/>
    </source>
</evidence>
<dbReference type="SUPFAM" id="SSF81452">
    <property type="entry name" value="Cytochrome c oxidase subunit III-like"/>
    <property type="match status" value="1"/>
</dbReference>